<keyword evidence="7" id="KW-1185">Reference proteome</keyword>
<reference evidence="6 7" key="1">
    <citation type="submission" date="2019-05" db="EMBL/GenBank/DDBJ databases">
        <title>Verrucobacter flavum gen. nov., sp. nov. a new member of the family Verrucomicrobiaceae.</title>
        <authorList>
            <person name="Szuroczki S."/>
            <person name="Abbaszade G."/>
            <person name="Szabo A."/>
            <person name="Felfoldi T."/>
            <person name="Schumann P."/>
            <person name="Boka K."/>
            <person name="Keki Z."/>
            <person name="Toumi M."/>
            <person name="Toth E."/>
        </authorList>
    </citation>
    <scope>NUCLEOTIDE SEQUENCE [LARGE SCALE GENOMIC DNA]</scope>
    <source>
        <strain evidence="6 7">MG-N-17</strain>
    </source>
</reference>
<evidence type="ECO:0000256" key="2">
    <source>
        <dbReference type="ARBA" id="ARBA00023125"/>
    </source>
</evidence>
<dbReference type="GO" id="GO:0000160">
    <property type="term" value="P:phosphorelay signal transduction system"/>
    <property type="evidence" value="ECO:0007669"/>
    <property type="project" value="InterPro"/>
</dbReference>
<keyword evidence="2" id="KW-0238">DNA-binding</keyword>
<evidence type="ECO:0000259" key="4">
    <source>
        <dbReference type="PROSITE" id="PS50043"/>
    </source>
</evidence>
<feature type="domain" description="Response regulatory" evidence="5">
    <location>
        <begin position="32"/>
        <end position="148"/>
    </location>
</feature>
<gene>
    <name evidence="6" type="ORF">FEM03_07540</name>
</gene>
<sequence>MLTYNRAAKKLRKDCRTMSRNTSFEHQKNVILVLVVDEQAAFRLGISALVESIPTMKVCGEAESGSVAMQMCLDLRPDLVVLDAHLHDLDSFDLAKCITERCPAVRLLMLSTHDQAIFAARAYKSGASGYACKSDGLDELTVALKTVGSQGTYLTPSLRDDVLLNIIINLQDETPPSAPKLDSLSLRQRQILEFMGEGKSRHDIARSLGVSVKTVETHRGHAMKKLRLSSSREMQRLARDLHQLAMGENFHSDAGFAEEGFVLDGRIDIDIHPPPRSMIAAPQPAKE</sequence>
<accession>A0A5R8KHB8</accession>
<feature type="modified residue" description="4-aspartylphosphate" evidence="3">
    <location>
        <position position="83"/>
    </location>
</feature>
<dbReference type="PROSITE" id="PS50043">
    <property type="entry name" value="HTH_LUXR_2"/>
    <property type="match status" value="1"/>
</dbReference>
<dbReference type="CDD" id="cd17535">
    <property type="entry name" value="REC_NarL-like"/>
    <property type="match status" value="1"/>
</dbReference>
<dbReference type="RefSeq" id="WP_206170916.1">
    <property type="nucleotide sequence ID" value="NZ_VAUV01000005.1"/>
</dbReference>
<proteinExistence type="predicted"/>
<dbReference type="SMART" id="SM00448">
    <property type="entry name" value="REC"/>
    <property type="match status" value="1"/>
</dbReference>
<dbReference type="SUPFAM" id="SSF52172">
    <property type="entry name" value="CheY-like"/>
    <property type="match status" value="1"/>
</dbReference>
<dbReference type="InterPro" id="IPR001789">
    <property type="entry name" value="Sig_transdc_resp-reg_receiver"/>
</dbReference>
<dbReference type="SUPFAM" id="SSF46894">
    <property type="entry name" value="C-terminal effector domain of the bipartite response regulators"/>
    <property type="match status" value="1"/>
</dbReference>
<dbReference type="InterPro" id="IPR000792">
    <property type="entry name" value="Tscrpt_reg_LuxR_C"/>
</dbReference>
<name>A0A5R8KHB8_9BACT</name>
<keyword evidence="1 3" id="KW-0597">Phosphoprotein</keyword>
<dbReference type="InterPro" id="IPR011006">
    <property type="entry name" value="CheY-like_superfamily"/>
</dbReference>
<evidence type="ECO:0000256" key="1">
    <source>
        <dbReference type="ARBA" id="ARBA00022553"/>
    </source>
</evidence>
<organism evidence="6 7">
    <name type="scientific">Phragmitibacter flavus</name>
    <dbReference type="NCBI Taxonomy" id="2576071"/>
    <lineage>
        <taxon>Bacteria</taxon>
        <taxon>Pseudomonadati</taxon>
        <taxon>Verrucomicrobiota</taxon>
        <taxon>Verrucomicrobiia</taxon>
        <taxon>Verrucomicrobiales</taxon>
        <taxon>Verrucomicrobiaceae</taxon>
        <taxon>Phragmitibacter</taxon>
    </lineage>
</organism>
<dbReference type="InterPro" id="IPR058245">
    <property type="entry name" value="NreC/VraR/RcsB-like_REC"/>
</dbReference>
<dbReference type="Proteomes" id="UP000306196">
    <property type="component" value="Unassembled WGS sequence"/>
</dbReference>
<dbReference type="AlphaFoldDB" id="A0A5R8KHB8"/>
<feature type="domain" description="HTH luxR-type" evidence="4">
    <location>
        <begin position="177"/>
        <end position="242"/>
    </location>
</feature>
<dbReference type="CDD" id="cd06170">
    <property type="entry name" value="LuxR_C_like"/>
    <property type="match status" value="1"/>
</dbReference>
<evidence type="ECO:0000313" key="7">
    <source>
        <dbReference type="Proteomes" id="UP000306196"/>
    </source>
</evidence>
<dbReference type="PROSITE" id="PS50110">
    <property type="entry name" value="RESPONSE_REGULATORY"/>
    <property type="match status" value="1"/>
</dbReference>
<dbReference type="GO" id="GO:0003677">
    <property type="term" value="F:DNA binding"/>
    <property type="evidence" value="ECO:0007669"/>
    <property type="project" value="UniProtKB-KW"/>
</dbReference>
<dbReference type="PANTHER" id="PTHR43214">
    <property type="entry name" value="TWO-COMPONENT RESPONSE REGULATOR"/>
    <property type="match status" value="1"/>
</dbReference>
<evidence type="ECO:0000313" key="6">
    <source>
        <dbReference type="EMBL" id="TLD71375.1"/>
    </source>
</evidence>
<comment type="caution">
    <text evidence="6">The sequence shown here is derived from an EMBL/GenBank/DDBJ whole genome shotgun (WGS) entry which is preliminary data.</text>
</comment>
<dbReference type="EMBL" id="VAUV01000005">
    <property type="protein sequence ID" value="TLD71375.1"/>
    <property type="molecule type" value="Genomic_DNA"/>
</dbReference>
<evidence type="ECO:0000256" key="3">
    <source>
        <dbReference type="PROSITE-ProRule" id="PRU00169"/>
    </source>
</evidence>
<dbReference type="GO" id="GO:0006355">
    <property type="term" value="P:regulation of DNA-templated transcription"/>
    <property type="evidence" value="ECO:0007669"/>
    <property type="project" value="InterPro"/>
</dbReference>
<dbReference type="PANTHER" id="PTHR43214:SF43">
    <property type="entry name" value="TWO-COMPONENT RESPONSE REGULATOR"/>
    <property type="match status" value="1"/>
</dbReference>
<dbReference type="SMART" id="SM00421">
    <property type="entry name" value="HTH_LUXR"/>
    <property type="match status" value="1"/>
</dbReference>
<evidence type="ECO:0000259" key="5">
    <source>
        <dbReference type="PROSITE" id="PS50110"/>
    </source>
</evidence>
<dbReference type="PRINTS" id="PR00038">
    <property type="entry name" value="HTHLUXR"/>
</dbReference>
<dbReference type="Pfam" id="PF00072">
    <property type="entry name" value="Response_reg"/>
    <property type="match status" value="1"/>
</dbReference>
<dbReference type="InterPro" id="IPR016032">
    <property type="entry name" value="Sig_transdc_resp-reg_C-effctor"/>
</dbReference>
<dbReference type="InterPro" id="IPR039420">
    <property type="entry name" value="WalR-like"/>
</dbReference>
<protein>
    <submittedName>
        <fullName evidence="6">Response regulator transcription factor</fullName>
    </submittedName>
</protein>
<dbReference type="Pfam" id="PF00196">
    <property type="entry name" value="GerE"/>
    <property type="match status" value="1"/>
</dbReference>
<dbReference type="Gene3D" id="3.40.50.2300">
    <property type="match status" value="1"/>
</dbReference>